<dbReference type="OMA" id="CEIWKEM"/>
<dbReference type="Proteomes" id="UP000030746">
    <property type="component" value="Unassembled WGS sequence"/>
</dbReference>
<accession>V3ZZU4</accession>
<dbReference type="InterPro" id="IPR019188">
    <property type="entry name" value="SNAPC1"/>
</dbReference>
<proteinExistence type="predicted"/>
<dbReference type="AlphaFoldDB" id="V3ZZU4"/>
<feature type="compositionally biased region" description="Polar residues" evidence="1">
    <location>
        <begin position="259"/>
        <end position="275"/>
    </location>
</feature>
<dbReference type="RefSeq" id="XP_009052233.1">
    <property type="nucleotide sequence ID" value="XM_009053985.1"/>
</dbReference>
<dbReference type="GO" id="GO:0042796">
    <property type="term" value="P:snRNA transcription by RNA polymerase III"/>
    <property type="evidence" value="ECO:0007669"/>
    <property type="project" value="TreeGrafter"/>
</dbReference>
<protein>
    <recommendedName>
        <fullName evidence="4">snRNA-activating protein complex subunit 1</fullName>
    </recommendedName>
</protein>
<dbReference type="GeneID" id="20242836"/>
<organism evidence="2 3">
    <name type="scientific">Lottia gigantea</name>
    <name type="common">Giant owl limpet</name>
    <dbReference type="NCBI Taxonomy" id="225164"/>
    <lineage>
        <taxon>Eukaryota</taxon>
        <taxon>Metazoa</taxon>
        <taxon>Spiralia</taxon>
        <taxon>Lophotrochozoa</taxon>
        <taxon>Mollusca</taxon>
        <taxon>Gastropoda</taxon>
        <taxon>Patellogastropoda</taxon>
        <taxon>Lottioidea</taxon>
        <taxon>Lottiidae</taxon>
        <taxon>Lottia</taxon>
    </lineage>
</organism>
<reference evidence="2 3" key="1">
    <citation type="journal article" date="2013" name="Nature">
        <title>Insights into bilaterian evolution from three spiralian genomes.</title>
        <authorList>
            <person name="Simakov O."/>
            <person name="Marletaz F."/>
            <person name="Cho S.J."/>
            <person name="Edsinger-Gonzales E."/>
            <person name="Havlak P."/>
            <person name="Hellsten U."/>
            <person name="Kuo D.H."/>
            <person name="Larsson T."/>
            <person name="Lv J."/>
            <person name="Arendt D."/>
            <person name="Savage R."/>
            <person name="Osoegawa K."/>
            <person name="de Jong P."/>
            <person name="Grimwood J."/>
            <person name="Chapman J.A."/>
            <person name="Shapiro H."/>
            <person name="Aerts A."/>
            <person name="Otillar R.P."/>
            <person name="Terry A.Y."/>
            <person name="Boore J.L."/>
            <person name="Grigoriev I.V."/>
            <person name="Lindberg D.R."/>
            <person name="Seaver E.C."/>
            <person name="Weisblat D.A."/>
            <person name="Putnam N.H."/>
            <person name="Rokhsar D.S."/>
        </authorList>
    </citation>
    <scope>NUCLEOTIDE SEQUENCE [LARGE SCALE GENOMIC DNA]</scope>
</reference>
<evidence type="ECO:0000313" key="2">
    <source>
        <dbReference type="EMBL" id="ESO97073.1"/>
    </source>
</evidence>
<dbReference type="OrthoDB" id="20127at2759"/>
<gene>
    <name evidence="2" type="ORF">LOTGIDRAFT_174642</name>
</gene>
<dbReference type="KEGG" id="lgi:LOTGIDRAFT_174642"/>
<keyword evidence="3" id="KW-1185">Reference proteome</keyword>
<evidence type="ECO:0000256" key="1">
    <source>
        <dbReference type="SAM" id="MobiDB-lite"/>
    </source>
</evidence>
<evidence type="ECO:0000313" key="3">
    <source>
        <dbReference type="Proteomes" id="UP000030746"/>
    </source>
</evidence>
<feature type="region of interest" description="Disordered" evidence="1">
    <location>
        <begin position="256"/>
        <end position="337"/>
    </location>
</feature>
<feature type="compositionally biased region" description="Polar residues" evidence="1">
    <location>
        <begin position="310"/>
        <end position="325"/>
    </location>
</feature>
<dbReference type="GO" id="GO:0019185">
    <property type="term" value="C:snRNA-activating protein complex"/>
    <property type="evidence" value="ECO:0007669"/>
    <property type="project" value="TreeGrafter"/>
</dbReference>
<name>V3ZZU4_LOTGI</name>
<dbReference type="Pfam" id="PF09808">
    <property type="entry name" value="SNAPC1"/>
    <property type="match status" value="1"/>
</dbReference>
<feature type="compositionally biased region" description="Basic residues" evidence="1">
    <location>
        <begin position="300"/>
        <end position="309"/>
    </location>
</feature>
<dbReference type="HOGENOM" id="CLU_1020601_0_0_1"/>
<evidence type="ECO:0008006" key="4">
    <source>
        <dbReference type="Google" id="ProtNLM"/>
    </source>
</evidence>
<dbReference type="EMBL" id="KB201346">
    <property type="protein sequence ID" value="ESO97073.1"/>
    <property type="molecule type" value="Genomic_DNA"/>
</dbReference>
<dbReference type="PANTHER" id="PTHR15131:SF3">
    <property type="entry name" value="SNRNA-ACTIVATING PROTEIN COMPLEX SUBUNIT 1"/>
    <property type="match status" value="1"/>
</dbReference>
<dbReference type="PANTHER" id="PTHR15131">
    <property type="entry name" value="SMALL NUCLEAR RNA ACTIVATING COMPLEX, POLYPEPTIDE 1"/>
    <property type="match status" value="1"/>
</dbReference>
<dbReference type="CTD" id="20242836"/>
<feature type="region of interest" description="Disordered" evidence="1">
    <location>
        <begin position="1"/>
        <end position="25"/>
    </location>
</feature>
<dbReference type="GO" id="GO:0042795">
    <property type="term" value="P:snRNA transcription by RNA polymerase II"/>
    <property type="evidence" value="ECO:0007669"/>
    <property type="project" value="TreeGrafter"/>
</dbReference>
<dbReference type="STRING" id="225164.V3ZZU4"/>
<sequence length="337" mass="38882">MSDDDDDDVPNKKKPRRPKTKSVTQPTLGIKQDFETLIERFVAMETVRYENFAEIWREMKLSLLQSGRQNQQEAREFLEEVFDIAICYYLPPFNFQVRTCGLYLMYGLYNTQYSIPPVKFRVTMDMWKDLTDYQNEAHSQQHYDIDFVFQYLRSANAFSFVFSRKEMRLRATNSGLSSYYQQDLGPMEQSNIVNIVSTDDLRQLTAVDYQYQQLKIALAGPGAKKPDVSLAVIQENIVDSITNSIKQHQEKVKKLISKTKAQMSDSNSEEMSQSTQDDEDETTGSRRAKLRAKAFGSGKTSKRRSHRKSANQTQLTELKGQTTANTDDKTASKNFIH</sequence>
<dbReference type="GO" id="GO:0043565">
    <property type="term" value="F:sequence-specific DNA binding"/>
    <property type="evidence" value="ECO:0007669"/>
    <property type="project" value="TreeGrafter"/>
</dbReference>